<evidence type="ECO:0000259" key="1">
    <source>
        <dbReference type="Pfam" id="PF02384"/>
    </source>
</evidence>
<name>A0A841RRE3_9BACI</name>
<dbReference type="Gene3D" id="3.40.50.150">
    <property type="entry name" value="Vaccinia Virus protein VP39"/>
    <property type="match status" value="1"/>
</dbReference>
<dbReference type="InterPro" id="IPR029063">
    <property type="entry name" value="SAM-dependent_MTases_sf"/>
</dbReference>
<organism evidence="3 4">
    <name type="scientific">Gracilibacillus halotolerans</name>
    <dbReference type="NCBI Taxonomy" id="74386"/>
    <lineage>
        <taxon>Bacteria</taxon>
        <taxon>Bacillati</taxon>
        <taxon>Bacillota</taxon>
        <taxon>Bacilli</taxon>
        <taxon>Bacillales</taxon>
        <taxon>Bacillaceae</taxon>
        <taxon>Gracilibacillus</taxon>
    </lineage>
</organism>
<evidence type="ECO:0000313" key="3">
    <source>
        <dbReference type="EMBL" id="MBB6513926.1"/>
    </source>
</evidence>
<dbReference type="PRINTS" id="PR00507">
    <property type="entry name" value="N12N6MTFRASE"/>
</dbReference>
<dbReference type="PANTHER" id="PTHR41313:SF1">
    <property type="entry name" value="DNA METHYLASE ADENINE-SPECIFIC DOMAIN-CONTAINING PROTEIN"/>
    <property type="match status" value="1"/>
</dbReference>
<dbReference type="PANTHER" id="PTHR41313">
    <property type="entry name" value="ADENINE-SPECIFIC METHYLTRANSFERASE"/>
    <property type="match status" value="1"/>
</dbReference>
<dbReference type="GO" id="GO:0032259">
    <property type="term" value="P:methylation"/>
    <property type="evidence" value="ECO:0007669"/>
    <property type="project" value="UniProtKB-KW"/>
</dbReference>
<feature type="domain" description="YtxK-like N-terminal helical" evidence="2">
    <location>
        <begin position="7"/>
        <end position="81"/>
    </location>
</feature>
<protein>
    <submittedName>
        <fullName evidence="3">Site-specific DNA-methyltransferase (Adenine-specific)</fullName>
        <ecNumber evidence="3">2.1.1.72</ecNumber>
    </submittedName>
</protein>
<dbReference type="AlphaFoldDB" id="A0A841RRE3"/>
<dbReference type="RefSeq" id="WP_184250005.1">
    <property type="nucleotide sequence ID" value="NZ_BAAACU010000004.1"/>
</dbReference>
<dbReference type="CDD" id="cd02440">
    <property type="entry name" value="AdoMet_MTases"/>
    <property type="match status" value="1"/>
</dbReference>
<dbReference type="Pfam" id="PF02384">
    <property type="entry name" value="N6_Mtase"/>
    <property type="match status" value="1"/>
</dbReference>
<keyword evidence="4" id="KW-1185">Reference proteome</keyword>
<keyword evidence="3" id="KW-0808">Transferase</keyword>
<reference evidence="3 4" key="1">
    <citation type="submission" date="2020-08" db="EMBL/GenBank/DDBJ databases">
        <title>Genomic Encyclopedia of Type Strains, Phase IV (KMG-IV): sequencing the most valuable type-strain genomes for metagenomic binning, comparative biology and taxonomic classification.</title>
        <authorList>
            <person name="Goeker M."/>
        </authorList>
    </citation>
    <scope>NUCLEOTIDE SEQUENCE [LARGE SCALE GENOMIC DNA]</scope>
    <source>
        <strain evidence="3 4">DSM 11805</strain>
    </source>
</reference>
<dbReference type="GO" id="GO:0009007">
    <property type="term" value="F:site-specific DNA-methyltransferase (adenine-specific) activity"/>
    <property type="evidence" value="ECO:0007669"/>
    <property type="project" value="UniProtKB-EC"/>
</dbReference>
<dbReference type="Gene3D" id="1.10.150.470">
    <property type="match status" value="1"/>
</dbReference>
<evidence type="ECO:0000259" key="2">
    <source>
        <dbReference type="Pfam" id="PF21106"/>
    </source>
</evidence>
<dbReference type="PIRSF" id="PIRSF026567">
    <property type="entry name" value="Adenine_mtase_bact_prd"/>
    <property type="match status" value="1"/>
</dbReference>
<dbReference type="InterPro" id="IPR052933">
    <property type="entry name" value="DNA_Protect_Modify"/>
</dbReference>
<dbReference type="InterPro" id="IPR048375">
    <property type="entry name" value="YtxK-like_N"/>
</dbReference>
<dbReference type="InterPro" id="IPR003356">
    <property type="entry name" value="DNA_methylase_A-5"/>
</dbReference>
<keyword evidence="3" id="KW-0489">Methyltransferase</keyword>
<sequence>MTFEVEKAFYTLDKLIETYMEANNEPYLDSLSIVMQSLQKGEVPNGVNSQSFNQLYETVNQEGTDGESVRKTIQLALIKGMKGSTQHQHVITPDSVAMFMGYFIQKLMKDEQAFRIFDPASGAANLLTTVMNQVKAEIQGYGSEIDPTLLQIAVASANLQQLNIEFFHQDSLQKLLLDPVDVVVADLPVGYYPDDMNASTYKLQAKEGHSYAHHLFIEQGMNYTKTGGYLLFLVPNFLFTSDQSEQLQEYLRENAHIIGFLQLPLSMFKSEQHGKSIFIIQKKGKGTKPPKETLMAALPSLKDPNKTSAILRQIDSWFQKEMG</sequence>
<evidence type="ECO:0000313" key="4">
    <source>
        <dbReference type="Proteomes" id="UP000572212"/>
    </source>
</evidence>
<proteinExistence type="predicted"/>
<comment type="caution">
    <text evidence="3">The sequence shown here is derived from an EMBL/GenBank/DDBJ whole genome shotgun (WGS) entry which is preliminary data.</text>
</comment>
<accession>A0A841RRE3</accession>
<dbReference type="Pfam" id="PF21106">
    <property type="entry name" value="YtxK_like"/>
    <property type="match status" value="1"/>
</dbReference>
<dbReference type="GO" id="GO:0003677">
    <property type="term" value="F:DNA binding"/>
    <property type="evidence" value="ECO:0007669"/>
    <property type="project" value="InterPro"/>
</dbReference>
<dbReference type="Proteomes" id="UP000572212">
    <property type="component" value="Unassembled WGS sequence"/>
</dbReference>
<gene>
    <name evidence="3" type="ORF">GGQ92_002745</name>
</gene>
<feature type="domain" description="DNA methylase adenine-specific" evidence="1">
    <location>
        <begin position="90"/>
        <end position="286"/>
    </location>
</feature>
<dbReference type="EMBL" id="JACHON010000018">
    <property type="protein sequence ID" value="MBB6513926.1"/>
    <property type="molecule type" value="Genomic_DNA"/>
</dbReference>
<dbReference type="SUPFAM" id="SSF53335">
    <property type="entry name" value="S-adenosyl-L-methionine-dependent methyltransferases"/>
    <property type="match status" value="1"/>
</dbReference>
<dbReference type="GO" id="GO:0008170">
    <property type="term" value="F:N-methyltransferase activity"/>
    <property type="evidence" value="ECO:0007669"/>
    <property type="project" value="InterPro"/>
</dbReference>
<dbReference type="EC" id="2.1.1.72" evidence="3"/>
<dbReference type="InterPro" id="IPR016843">
    <property type="entry name" value="S-AdoMet-dep_Ade-MeTrfase_prd"/>
</dbReference>